<accession>A0A345DEH4</accession>
<organism evidence="2 3">
    <name type="scientific">Ephemeroptericola cinctiostellae</name>
    <dbReference type="NCBI Taxonomy" id="2268024"/>
    <lineage>
        <taxon>Bacteria</taxon>
        <taxon>Pseudomonadati</taxon>
        <taxon>Pseudomonadota</taxon>
        <taxon>Betaproteobacteria</taxon>
        <taxon>Burkholderiales</taxon>
        <taxon>Burkholderiaceae</taxon>
        <taxon>Ephemeroptericola</taxon>
    </lineage>
</organism>
<dbReference type="OrthoDB" id="9163692at2"/>
<dbReference type="KEGG" id="hyf:DTO96_102518"/>
<gene>
    <name evidence="2" type="ORF">DTO96_102518</name>
</gene>
<name>A0A345DEH4_9BURK</name>
<dbReference type="Proteomes" id="UP000252182">
    <property type="component" value="Chromosome"/>
</dbReference>
<evidence type="ECO:0000313" key="3">
    <source>
        <dbReference type="Proteomes" id="UP000252182"/>
    </source>
</evidence>
<dbReference type="AlphaFoldDB" id="A0A345DEH4"/>
<evidence type="ECO:0000256" key="1">
    <source>
        <dbReference type="SAM" id="MobiDB-lite"/>
    </source>
</evidence>
<evidence type="ECO:0000313" key="2">
    <source>
        <dbReference type="EMBL" id="AXF86762.1"/>
    </source>
</evidence>
<feature type="compositionally biased region" description="Basic and acidic residues" evidence="1">
    <location>
        <begin position="104"/>
        <end position="118"/>
    </location>
</feature>
<keyword evidence="3" id="KW-1185">Reference proteome</keyword>
<dbReference type="EMBL" id="CP031124">
    <property type="protein sequence ID" value="AXF86762.1"/>
    <property type="molecule type" value="Genomic_DNA"/>
</dbReference>
<proteinExistence type="predicted"/>
<reference evidence="3" key="1">
    <citation type="submission" date="2018-07" db="EMBL/GenBank/DDBJ databases">
        <authorList>
            <person name="Kim H."/>
        </authorList>
    </citation>
    <scope>NUCLEOTIDE SEQUENCE [LARGE SCALE GENOMIC DNA]</scope>
    <source>
        <strain evidence="3">F02</strain>
    </source>
</reference>
<sequence length="135" mass="14406">MNKVAYQNTSQEPQYVGGFLIMPGDTREVYAHDVPGYTAIGVDQSQPVARHIVDVLSDGAEGDVLAAIPSLCDDDLIDLGEREQGGAARKSVLGAISEALLTRGQDKQNPSDEQKPPVEDQEPPVEAPAPIKAKK</sequence>
<dbReference type="RefSeq" id="WP_114563804.1">
    <property type="nucleotide sequence ID" value="NZ_CP031124.1"/>
</dbReference>
<protein>
    <submittedName>
        <fullName evidence="2">Uncharacterized protein</fullName>
    </submittedName>
</protein>
<feature type="region of interest" description="Disordered" evidence="1">
    <location>
        <begin position="102"/>
        <end position="135"/>
    </location>
</feature>